<dbReference type="EMBL" id="QEFC01001233">
    <property type="protein sequence ID" value="KAE9458829.1"/>
    <property type="molecule type" value="Genomic_DNA"/>
</dbReference>
<dbReference type="Pfam" id="PF08263">
    <property type="entry name" value="LRRNT_2"/>
    <property type="match status" value="1"/>
</dbReference>
<feature type="non-terminal residue" evidence="5">
    <location>
        <position position="1"/>
    </location>
</feature>
<comment type="caution">
    <text evidence="5">The sequence shown here is derived from an EMBL/GenBank/DDBJ whole genome shotgun (WGS) entry which is preliminary data.</text>
</comment>
<dbReference type="Gene3D" id="3.80.10.10">
    <property type="entry name" value="Ribonuclease Inhibitor"/>
    <property type="match status" value="1"/>
</dbReference>
<dbReference type="InterPro" id="IPR032675">
    <property type="entry name" value="LRR_dom_sf"/>
</dbReference>
<evidence type="ECO:0000256" key="2">
    <source>
        <dbReference type="ARBA" id="ARBA00022737"/>
    </source>
</evidence>
<proteinExistence type="predicted"/>
<evidence type="ECO:0000256" key="3">
    <source>
        <dbReference type="SAM" id="SignalP"/>
    </source>
</evidence>
<feature type="domain" description="Leucine-rich repeat-containing N-terminal plant-type" evidence="4">
    <location>
        <begin position="28"/>
        <end position="68"/>
    </location>
</feature>
<feature type="chain" id="PRO_5025385505" description="Leucine-rich repeat-containing N-terminal plant-type domain-containing protein" evidence="3">
    <location>
        <begin position="26"/>
        <end position="115"/>
    </location>
</feature>
<evidence type="ECO:0000259" key="4">
    <source>
        <dbReference type="Pfam" id="PF08263"/>
    </source>
</evidence>
<dbReference type="Proteomes" id="UP000428333">
    <property type="component" value="Linkage Group LG05"/>
</dbReference>
<evidence type="ECO:0000313" key="6">
    <source>
        <dbReference type="Proteomes" id="UP000428333"/>
    </source>
</evidence>
<reference evidence="5 6" key="1">
    <citation type="journal article" date="2019" name="Genome Biol. Evol.">
        <title>The Rhododendron genome and chromosomal organization provide insight into shared whole-genome duplications across the heath family (Ericaceae).</title>
        <authorList>
            <person name="Soza V.L."/>
            <person name="Lindsley D."/>
            <person name="Waalkes A."/>
            <person name="Ramage E."/>
            <person name="Patwardhan R.P."/>
            <person name="Burton J.N."/>
            <person name="Adey A."/>
            <person name="Kumar A."/>
            <person name="Qiu R."/>
            <person name="Shendure J."/>
            <person name="Hall B."/>
        </authorList>
    </citation>
    <scope>NUCLEOTIDE SEQUENCE [LARGE SCALE GENOMIC DNA]</scope>
    <source>
        <strain evidence="5">RSF 1966-606</strain>
    </source>
</reference>
<protein>
    <recommendedName>
        <fullName evidence="4">Leucine-rich repeat-containing N-terminal plant-type domain-containing protein</fullName>
    </recommendedName>
</protein>
<sequence length="115" mass="12232">MSPATNSVTPLHFLLLLSLLSPAAATSSDDLRTLLAIKTPLQNPTTNALFTSWTPANPISNFTGVTCNPDGSVVSIELPNRQLTAARSPKLCRIFSENLSKNHGSTDEEPPTTVS</sequence>
<keyword evidence="6" id="KW-1185">Reference proteome</keyword>
<gene>
    <name evidence="5" type="ORF">C3L33_09276</name>
</gene>
<name>A0A6A4LTQ1_9ERIC</name>
<dbReference type="AlphaFoldDB" id="A0A6A4LTQ1"/>
<dbReference type="InterPro" id="IPR013210">
    <property type="entry name" value="LRR_N_plant-typ"/>
</dbReference>
<accession>A0A6A4LTQ1</accession>
<organism evidence="5 6">
    <name type="scientific">Rhododendron williamsianum</name>
    <dbReference type="NCBI Taxonomy" id="262921"/>
    <lineage>
        <taxon>Eukaryota</taxon>
        <taxon>Viridiplantae</taxon>
        <taxon>Streptophyta</taxon>
        <taxon>Embryophyta</taxon>
        <taxon>Tracheophyta</taxon>
        <taxon>Spermatophyta</taxon>
        <taxon>Magnoliopsida</taxon>
        <taxon>eudicotyledons</taxon>
        <taxon>Gunneridae</taxon>
        <taxon>Pentapetalae</taxon>
        <taxon>asterids</taxon>
        <taxon>Ericales</taxon>
        <taxon>Ericaceae</taxon>
        <taxon>Ericoideae</taxon>
        <taxon>Rhodoreae</taxon>
        <taxon>Rhododendron</taxon>
    </lineage>
</organism>
<evidence type="ECO:0000313" key="5">
    <source>
        <dbReference type="EMBL" id="KAE9458829.1"/>
    </source>
</evidence>
<feature type="signal peptide" evidence="3">
    <location>
        <begin position="1"/>
        <end position="25"/>
    </location>
</feature>
<keyword evidence="1" id="KW-0433">Leucine-rich repeat</keyword>
<keyword evidence="3" id="KW-0732">Signal</keyword>
<evidence type="ECO:0000256" key="1">
    <source>
        <dbReference type="ARBA" id="ARBA00022614"/>
    </source>
</evidence>
<keyword evidence="2" id="KW-0677">Repeat</keyword>